<evidence type="ECO:0000256" key="4">
    <source>
        <dbReference type="ARBA" id="ARBA00022679"/>
    </source>
</evidence>
<accession>A0A7W7KPH2</accession>
<evidence type="ECO:0000313" key="11">
    <source>
        <dbReference type="Proteomes" id="UP000566995"/>
    </source>
</evidence>
<dbReference type="PANTHER" id="PTHR33908">
    <property type="entry name" value="MANNOSYLTRANSFERASE YKCB-RELATED"/>
    <property type="match status" value="1"/>
</dbReference>
<keyword evidence="5 8" id="KW-0812">Transmembrane</keyword>
<dbReference type="EMBL" id="JACHLI010000029">
    <property type="protein sequence ID" value="MBB4866562.1"/>
    <property type="molecule type" value="Genomic_DNA"/>
</dbReference>
<dbReference type="Proteomes" id="UP000566995">
    <property type="component" value="Unassembled WGS sequence"/>
</dbReference>
<evidence type="ECO:0000256" key="5">
    <source>
        <dbReference type="ARBA" id="ARBA00022692"/>
    </source>
</evidence>
<dbReference type="GO" id="GO:0016763">
    <property type="term" value="F:pentosyltransferase activity"/>
    <property type="evidence" value="ECO:0007669"/>
    <property type="project" value="TreeGrafter"/>
</dbReference>
<keyword evidence="3" id="KW-0328">Glycosyltransferase</keyword>
<evidence type="ECO:0000259" key="9">
    <source>
        <dbReference type="Pfam" id="PF13231"/>
    </source>
</evidence>
<feature type="transmembrane region" description="Helical" evidence="8">
    <location>
        <begin position="145"/>
        <end position="163"/>
    </location>
</feature>
<evidence type="ECO:0000313" key="10">
    <source>
        <dbReference type="EMBL" id="MBB4866562.1"/>
    </source>
</evidence>
<name>A0A7W7KPH2_PSENT</name>
<evidence type="ECO:0000256" key="2">
    <source>
        <dbReference type="ARBA" id="ARBA00022475"/>
    </source>
</evidence>
<evidence type="ECO:0000256" key="6">
    <source>
        <dbReference type="ARBA" id="ARBA00022989"/>
    </source>
</evidence>
<dbReference type="Pfam" id="PF13231">
    <property type="entry name" value="PMT_2"/>
    <property type="match status" value="1"/>
</dbReference>
<sequence>MSSFSSTSVMPADTALGRQTLCVMLAALVPFLLGVQGDAFVGFDSRFVLFAREMLRHGPGWFPTTYGAPYPDYPATSTVLTYLLSLPQGRVSEFTAWLPTAVAAAICTGVVYRLVAPLSRQWALISVSMLLLTATFVSETRAVSLDLMVAAVGLLAFYVAFHAERHGVAGLLLRLLPLLLAGFALRGPLGLVVPAGMVCSQLLLDRRWKALFGFSAGALALLIVCVLGLIALARSSGGEEFVGDVLRMQVIGRLDGSAGSSDALYYFRSSLGNYALAFPLALPALLLLWQRRNDPAARLVAGCALAALVVMAGLSVPQAKKARYIIAVAPLAAIIAGYPFMVAGGRLAGLLRGVLRGLWLALPVLLLAGVWFAWRRYPQELAGLGWRLPLCIALLAGLLVLAALRWRQPATAALCAALALWGGYILVFEPVEHRLYDSQAFSAEVARQLDASPAPLVLYGMGRDAQAIKLMVNLDRDLQPQFPSSAQQLAALRGPLLLVIEAHDLARLSAELPGLPPPLFSGRFSNDDYRLLRLAGASPSP</sequence>
<dbReference type="PANTHER" id="PTHR33908:SF3">
    <property type="entry name" value="UNDECAPRENYL PHOSPHATE-ALPHA-4-AMINO-4-DEOXY-L-ARABINOSE ARABINOSYL TRANSFERASE"/>
    <property type="match status" value="1"/>
</dbReference>
<comment type="caution">
    <text evidence="10">The sequence shown here is derived from an EMBL/GenBank/DDBJ whole genome shotgun (WGS) entry which is preliminary data.</text>
</comment>
<keyword evidence="6 8" id="KW-1133">Transmembrane helix</keyword>
<keyword evidence="2" id="KW-1003">Cell membrane</keyword>
<dbReference type="InterPro" id="IPR050297">
    <property type="entry name" value="LipidA_mod_glycosyltrf_83"/>
</dbReference>
<proteinExistence type="predicted"/>
<evidence type="ECO:0000256" key="7">
    <source>
        <dbReference type="ARBA" id="ARBA00023136"/>
    </source>
</evidence>
<feature type="transmembrane region" description="Helical" evidence="8">
    <location>
        <begin position="175"/>
        <end position="199"/>
    </location>
</feature>
<dbReference type="GO" id="GO:0005886">
    <property type="term" value="C:plasma membrane"/>
    <property type="evidence" value="ECO:0007669"/>
    <property type="project" value="UniProtKB-SubCell"/>
</dbReference>
<dbReference type="InterPro" id="IPR038731">
    <property type="entry name" value="RgtA/B/C-like"/>
</dbReference>
<feature type="transmembrane region" description="Helical" evidence="8">
    <location>
        <begin position="271"/>
        <end position="289"/>
    </location>
</feature>
<reference evidence="10 11" key="1">
    <citation type="submission" date="2020-08" db="EMBL/GenBank/DDBJ databases">
        <title>Functional genomics of gut bacteria from endangered species of beetles.</title>
        <authorList>
            <person name="Carlos-Shanley C."/>
        </authorList>
    </citation>
    <scope>NUCLEOTIDE SEQUENCE [LARGE SCALE GENOMIC DNA]</scope>
    <source>
        <strain evidence="10 11">S00179</strain>
    </source>
</reference>
<organism evidence="10 11">
    <name type="scientific">Pseudomonas nitroreducens</name>
    <dbReference type="NCBI Taxonomy" id="46680"/>
    <lineage>
        <taxon>Bacteria</taxon>
        <taxon>Pseudomonadati</taxon>
        <taxon>Pseudomonadota</taxon>
        <taxon>Gammaproteobacteria</taxon>
        <taxon>Pseudomonadales</taxon>
        <taxon>Pseudomonadaceae</taxon>
        <taxon>Pseudomonas</taxon>
    </lineage>
</organism>
<feature type="transmembrane region" description="Helical" evidence="8">
    <location>
        <begin position="296"/>
        <end position="316"/>
    </location>
</feature>
<feature type="transmembrane region" description="Helical" evidence="8">
    <location>
        <begin position="96"/>
        <end position="115"/>
    </location>
</feature>
<comment type="subcellular location">
    <subcellularLocation>
        <location evidence="1">Cell membrane</location>
        <topology evidence="1">Multi-pass membrane protein</topology>
    </subcellularLocation>
</comment>
<gene>
    <name evidence="10" type="ORF">HNP46_005467</name>
</gene>
<dbReference type="GO" id="GO:0009103">
    <property type="term" value="P:lipopolysaccharide biosynthetic process"/>
    <property type="evidence" value="ECO:0007669"/>
    <property type="project" value="UniProtKB-ARBA"/>
</dbReference>
<feature type="transmembrane region" description="Helical" evidence="8">
    <location>
        <begin position="411"/>
        <end position="428"/>
    </location>
</feature>
<feature type="domain" description="Glycosyltransferase RgtA/B/C/D-like" evidence="9">
    <location>
        <begin position="91"/>
        <end position="225"/>
    </location>
</feature>
<dbReference type="GO" id="GO:0010041">
    <property type="term" value="P:response to iron(III) ion"/>
    <property type="evidence" value="ECO:0007669"/>
    <property type="project" value="TreeGrafter"/>
</dbReference>
<dbReference type="AlphaFoldDB" id="A0A7W7KPH2"/>
<evidence type="ECO:0000256" key="1">
    <source>
        <dbReference type="ARBA" id="ARBA00004651"/>
    </source>
</evidence>
<feature type="transmembrane region" description="Helical" evidence="8">
    <location>
        <begin position="386"/>
        <end position="404"/>
    </location>
</feature>
<evidence type="ECO:0000256" key="8">
    <source>
        <dbReference type="SAM" id="Phobius"/>
    </source>
</evidence>
<evidence type="ECO:0000256" key="3">
    <source>
        <dbReference type="ARBA" id="ARBA00022676"/>
    </source>
</evidence>
<feature type="transmembrane region" description="Helical" evidence="8">
    <location>
        <begin position="211"/>
        <end position="233"/>
    </location>
</feature>
<protein>
    <submittedName>
        <fullName evidence="10">4-amino-4-deoxy-L-arabinose transferase-like glycosyltransferase</fullName>
    </submittedName>
</protein>
<feature type="transmembrane region" description="Helical" evidence="8">
    <location>
        <begin position="322"/>
        <end position="341"/>
    </location>
</feature>
<feature type="transmembrane region" description="Helical" evidence="8">
    <location>
        <begin position="353"/>
        <end position="374"/>
    </location>
</feature>
<keyword evidence="7 8" id="KW-0472">Membrane</keyword>
<keyword evidence="4 10" id="KW-0808">Transferase</keyword>